<sequence>MDSALALLMSFLGSTYVFLRAYIYFTQNAKEPPAVKTGIPFLGPLIGLLRGGPPFFASLRDKYNLPIYTLRMPGQRIYVVNSLSLIPLVQRQIKTHIAFAPIEAQAAATVMGVGPAGNAIIGSEHMLESDSYLSTFVPSLQPALAPGAGLDALSGAAIRCLSESLAKLAAKNKPTTVELFAWMRSEVFLATTQSIYGPLNPFCDPKIEQAWYDFEPGIMVHMLKAWPSLLAPKSLHARDQLLIPAFEKYFAANGHLQGSLLVQCRYQHNTGHGLRGRDVAATEVGQMVASVTNSVSSAFWMIYHIFSNPTVLEECRDEVTQLARTSNEDTDGIRSIDLAKVKSSCPVLLSTWQETLRYVHINIAARVVMDDTTLDDGKWLLKKGSTVMTVATVQHTDPSVWGPTVRQFDHRRFFRVPGEKPKQRINPVAIRSFGGGTVLCPGRHFVSNEVMALAALLLLRFDLKPTRTSRDGKWLDPGKNFPMTSSMPTPRAALKVEIVPRDTREWHIEYSAANKGVDVAEDVLPLKANDRPFLEIGCFSGYSALAWYEGTKDTQAEIVTLEVSPKMNAASRKAFEDHDVDDRAKLVEGPADQSEFDLIFIDANKDGYEVFARGLAIGADCAPWVNDHVRPYWHSCCQALDGFKTSLLQDERLDVVVFPVFDGISQIRWKDF</sequence>
<evidence type="ECO:0000313" key="10">
    <source>
        <dbReference type="EMBL" id="KAK8033967.1"/>
    </source>
</evidence>
<dbReference type="Gene3D" id="1.10.630.10">
    <property type="entry name" value="Cytochrome P450"/>
    <property type="match status" value="1"/>
</dbReference>
<gene>
    <name evidence="10" type="ORF">PG991_003365</name>
</gene>
<dbReference type="CDD" id="cd02440">
    <property type="entry name" value="AdoMet_MTases"/>
    <property type="match status" value="1"/>
</dbReference>
<evidence type="ECO:0000256" key="5">
    <source>
        <dbReference type="ARBA" id="ARBA00022691"/>
    </source>
</evidence>
<dbReference type="Proteomes" id="UP001396898">
    <property type="component" value="Unassembled WGS sequence"/>
</dbReference>
<keyword evidence="4" id="KW-0808">Transferase</keyword>
<comment type="similarity">
    <text evidence="2">Belongs to the cytochrome P450 family.</text>
</comment>
<dbReference type="CDD" id="cd11040">
    <property type="entry name" value="CYP7_CYP8-like"/>
    <property type="match status" value="1"/>
</dbReference>
<dbReference type="SUPFAM" id="SSF53335">
    <property type="entry name" value="S-adenosyl-L-methionine-dependent methyltransferases"/>
    <property type="match status" value="1"/>
</dbReference>
<comment type="caution">
    <text evidence="10">The sequence shown here is derived from an EMBL/GenBank/DDBJ whole genome shotgun (WGS) entry which is preliminary data.</text>
</comment>
<keyword evidence="7" id="KW-0408">Iron</keyword>
<evidence type="ECO:0000256" key="2">
    <source>
        <dbReference type="ARBA" id="ARBA00010617"/>
    </source>
</evidence>
<proteinExistence type="inferred from homology"/>
<dbReference type="Pfam" id="PF00067">
    <property type="entry name" value="p450"/>
    <property type="match status" value="1"/>
</dbReference>
<evidence type="ECO:0000313" key="11">
    <source>
        <dbReference type="Proteomes" id="UP001396898"/>
    </source>
</evidence>
<comment type="similarity">
    <text evidence="9">Belongs to the class I-like SAM-binding methyltransferase superfamily. Cation-dependent O-methyltransferase family.</text>
</comment>
<name>A0ABR1SIF9_9PEZI</name>
<dbReference type="InterPro" id="IPR002935">
    <property type="entry name" value="SAM_O-MeTrfase"/>
</dbReference>
<reference evidence="10 11" key="1">
    <citation type="submission" date="2023-01" db="EMBL/GenBank/DDBJ databases">
        <title>Analysis of 21 Apiospora genomes using comparative genomics revels a genus with tremendous synthesis potential of carbohydrate active enzymes and secondary metabolites.</title>
        <authorList>
            <person name="Sorensen T."/>
        </authorList>
    </citation>
    <scope>NUCLEOTIDE SEQUENCE [LARGE SCALE GENOMIC DNA]</scope>
    <source>
        <strain evidence="10 11">CBS 20057</strain>
    </source>
</reference>
<keyword evidence="6" id="KW-0479">Metal-binding</keyword>
<evidence type="ECO:0000256" key="3">
    <source>
        <dbReference type="ARBA" id="ARBA00022603"/>
    </source>
</evidence>
<organism evidence="10 11">
    <name type="scientific">Apiospora marii</name>
    <dbReference type="NCBI Taxonomy" id="335849"/>
    <lineage>
        <taxon>Eukaryota</taxon>
        <taxon>Fungi</taxon>
        <taxon>Dikarya</taxon>
        <taxon>Ascomycota</taxon>
        <taxon>Pezizomycotina</taxon>
        <taxon>Sordariomycetes</taxon>
        <taxon>Xylariomycetidae</taxon>
        <taxon>Amphisphaeriales</taxon>
        <taxon>Apiosporaceae</taxon>
        <taxon>Apiospora</taxon>
    </lineage>
</organism>
<evidence type="ECO:0000256" key="6">
    <source>
        <dbReference type="ARBA" id="ARBA00022723"/>
    </source>
</evidence>
<dbReference type="InterPro" id="IPR029063">
    <property type="entry name" value="SAM-dependent_MTases_sf"/>
</dbReference>
<evidence type="ECO:0000256" key="4">
    <source>
        <dbReference type="ARBA" id="ARBA00022679"/>
    </source>
</evidence>
<keyword evidence="8" id="KW-0560">Oxidoreductase</keyword>
<dbReference type="Gene3D" id="3.40.50.150">
    <property type="entry name" value="Vaccinia Virus protein VP39"/>
    <property type="match status" value="1"/>
</dbReference>
<dbReference type="InterPro" id="IPR036396">
    <property type="entry name" value="Cyt_P450_sf"/>
</dbReference>
<protein>
    <submittedName>
        <fullName evidence="10">Uncharacterized protein</fullName>
    </submittedName>
</protein>
<dbReference type="Pfam" id="PF01596">
    <property type="entry name" value="Methyltransf_3"/>
    <property type="match status" value="1"/>
</dbReference>
<dbReference type="InterPro" id="IPR053007">
    <property type="entry name" value="CYP450_monoxygenase_sec-met"/>
</dbReference>
<accession>A0ABR1SIF9</accession>
<dbReference type="EMBL" id="JAQQWI010000006">
    <property type="protein sequence ID" value="KAK8033967.1"/>
    <property type="molecule type" value="Genomic_DNA"/>
</dbReference>
<dbReference type="InterPro" id="IPR002403">
    <property type="entry name" value="Cyt_P450_E_grp-IV"/>
</dbReference>
<dbReference type="PRINTS" id="PR00465">
    <property type="entry name" value="EP450IV"/>
</dbReference>
<keyword evidence="3" id="KW-0489">Methyltransferase</keyword>
<dbReference type="PANTHER" id="PTHR47582:SF1">
    <property type="entry name" value="P450, PUTATIVE (EUROFUNG)-RELATED"/>
    <property type="match status" value="1"/>
</dbReference>
<dbReference type="PANTHER" id="PTHR47582">
    <property type="entry name" value="P450, PUTATIVE (EUROFUNG)-RELATED"/>
    <property type="match status" value="1"/>
</dbReference>
<keyword evidence="8" id="KW-0503">Monooxygenase</keyword>
<evidence type="ECO:0000256" key="1">
    <source>
        <dbReference type="ARBA" id="ARBA00001971"/>
    </source>
</evidence>
<evidence type="ECO:0000256" key="8">
    <source>
        <dbReference type="ARBA" id="ARBA00023033"/>
    </source>
</evidence>
<dbReference type="SUPFAM" id="SSF48264">
    <property type="entry name" value="Cytochrome P450"/>
    <property type="match status" value="1"/>
</dbReference>
<keyword evidence="5" id="KW-0949">S-adenosyl-L-methionine</keyword>
<evidence type="ECO:0000256" key="7">
    <source>
        <dbReference type="ARBA" id="ARBA00023004"/>
    </source>
</evidence>
<comment type="cofactor">
    <cofactor evidence="1">
        <name>heme</name>
        <dbReference type="ChEBI" id="CHEBI:30413"/>
    </cofactor>
</comment>
<keyword evidence="11" id="KW-1185">Reference proteome</keyword>
<evidence type="ECO:0000256" key="9">
    <source>
        <dbReference type="ARBA" id="ARBA00023453"/>
    </source>
</evidence>
<dbReference type="InterPro" id="IPR001128">
    <property type="entry name" value="Cyt_P450"/>
</dbReference>